<evidence type="ECO:0000313" key="15">
    <source>
        <dbReference type="EMBL" id="QSR24025.1"/>
    </source>
</evidence>
<evidence type="ECO:0000256" key="11">
    <source>
        <dbReference type="SAM" id="Phobius"/>
    </source>
</evidence>
<dbReference type="Pfam" id="PF04234">
    <property type="entry name" value="CopC"/>
    <property type="match status" value="1"/>
</dbReference>
<protein>
    <recommendedName>
        <fullName evidence="17">Copper resistance protein CopC</fullName>
    </recommendedName>
</protein>
<feature type="transmembrane region" description="Helical" evidence="11">
    <location>
        <begin position="386"/>
        <end position="409"/>
    </location>
</feature>
<dbReference type="PANTHER" id="PTHR34820">
    <property type="entry name" value="INNER MEMBRANE PROTEIN YEBZ"/>
    <property type="match status" value="1"/>
</dbReference>
<organism evidence="15 16">
    <name type="scientific">Nocardioides aromaticivorans</name>
    <dbReference type="NCBI Taxonomy" id="200618"/>
    <lineage>
        <taxon>Bacteria</taxon>
        <taxon>Bacillati</taxon>
        <taxon>Actinomycetota</taxon>
        <taxon>Actinomycetes</taxon>
        <taxon>Propionibacteriales</taxon>
        <taxon>Nocardioidaceae</taxon>
        <taxon>Nocardioides</taxon>
    </lineage>
</organism>
<evidence type="ECO:0000256" key="5">
    <source>
        <dbReference type="ARBA" id="ARBA00022723"/>
    </source>
</evidence>
<feature type="transmembrane region" description="Helical" evidence="11">
    <location>
        <begin position="353"/>
        <end position="374"/>
    </location>
</feature>
<sequence length="975" mass="98185">MGDAAGDLQPQRVRQGSGLPGLPLILRQFVVVAVVALSALLGSGAAPAAAHPNAIQSTPEAGSVAPESPKAISIALSEPAVARGSTFEVTGPGGKAVATGPVTEKANGQILSVVPRKPLPSAVYTVRWSALGDDGHVVSGSFRFGVADEKGDDPPGAADLTGGGQRPDSSAAGDSVIRWTGRWAGILVASVLFSGLLLLHRLRRADEITPAAESRILRFAPTAWLVTGLAAVAGALTSATAGAAGSFDLGLLTDSATGRADLARLAFVGVASVALLVVRRRRRVRPWVGLVAAGGVLASYAFSGHVLTEPSVPYLLAVVVHVLAAGLWLGGLGAVALAARVGGVPVRTALRRYAAIAIGALVVVVLTGVVAAVREVAHWYFLTWSGYGRVVIAKAALVAVIAVIGLVAWRRSRGDREPGPGRAVGFELVVGVVVLALAVTLGALVQGRDRPLPAQAGRLFAGPAAATAVLESGTAAIGLAPARVGDNVLTVSLPPENAAAKKVSVELTSPGGGDRAHTLELAQHGGRTWSAPVDVSADGQWRAEVTVDGASAQAVALEVGVPKAPGSTPVEVVAVADLSGPAAERCRAHVIGVQMALARVNADGGIDGGRKVALLTLDSGGTEEGAKKAVARALRAGGIASAGTCGGGGSAAVEALAEAGLPVVVGDPAVDPTETKGVYRLAADPYAQGIALGQLIRGRVQPAGVAPKPVVRALVEDDLQGKRLLAGLQVGLSPEATPKDFAASSSLPTPEVRLLEPGSLAGLDDDELTGVIDARRTTALVVDLPHAGGDDVAAIERLGRAKGDKVLTSPILLSERVLSETVVRASGALGHLGAVQGVSEVSTSSTDAVLYRMAVPQLFRGELASLDGLRGYAAGRALAEALGGGTSAEDIRAYLDAPGVFSSALLAPWSRRLPGVGSAAVVPLQPQFLAPTLVPGSTGGERQDDSYFPEGNWTVTSTAPLGLVPGIGQGAPPTG</sequence>
<keyword evidence="6" id="KW-0732">Signal</keyword>
<feature type="transmembrane region" description="Helical" evidence="11">
    <location>
        <begin position="183"/>
        <end position="202"/>
    </location>
</feature>
<dbReference type="InterPro" id="IPR014755">
    <property type="entry name" value="Cu-Rt/internalin_Ig-like"/>
</dbReference>
<feature type="region of interest" description="Disordered" evidence="10">
    <location>
        <begin position="146"/>
        <end position="172"/>
    </location>
</feature>
<dbReference type="SUPFAM" id="SSF53822">
    <property type="entry name" value="Periplasmic binding protein-like I"/>
    <property type="match status" value="1"/>
</dbReference>
<keyword evidence="9 11" id="KW-0472">Membrane</keyword>
<dbReference type="Pfam" id="PF13458">
    <property type="entry name" value="Peripla_BP_6"/>
    <property type="match status" value="1"/>
</dbReference>
<evidence type="ECO:0000256" key="10">
    <source>
        <dbReference type="SAM" id="MobiDB-lite"/>
    </source>
</evidence>
<evidence type="ECO:0000256" key="8">
    <source>
        <dbReference type="ARBA" id="ARBA00023008"/>
    </source>
</evidence>
<evidence type="ECO:0000256" key="6">
    <source>
        <dbReference type="ARBA" id="ARBA00022729"/>
    </source>
</evidence>
<evidence type="ECO:0000313" key="16">
    <source>
        <dbReference type="Proteomes" id="UP000662818"/>
    </source>
</evidence>
<name>A0ABX7PE88_9ACTN</name>
<feature type="transmembrane region" description="Helical" evidence="11">
    <location>
        <begin position="421"/>
        <end position="445"/>
    </location>
</feature>
<keyword evidence="4 11" id="KW-0812">Transmembrane</keyword>
<gene>
    <name evidence="15" type="ORF">CFH99_00080</name>
</gene>
<evidence type="ECO:0000256" key="9">
    <source>
        <dbReference type="ARBA" id="ARBA00023136"/>
    </source>
</evidence>
<keyword evidence="16" id="KW-1185">Reference proteome</keyword>
<feature type="domain" description="Copper resistance protein D" evidence="13">
    <location>
        <begin position="349"/>
        <end position="441"/>
    </location>
</feature>
<dbReference type="Gene3D" id="2.60.40.1220">
    <property type="match status" value="1"/>
</dbReference>
<evidence type="ECO:0000256" key="3">
    <source>
        <dbReference type="ARBA" id="ARBA00022475"/>
    </source>
</evidence>
<keyword evidence="8" id="KW-0186">Copper</keyword>
<dbReference type="SUPFAM" id="SSF81296">
    <property type="entry name" value="E set domains"/>
    <property type="match status" value="1"/>
</dbReference>
<dbReference type="InterPro" id="IPR028082">
    <property type="entry name" value="Peripla_BP_I"/>
</dbReference>
<dbReference type="PANTHER" id="PTHR34820:SF4">
    <property type="entry name" value="INNER MEMBRANE PROTEIN YEBZ"/>
    <property type="match status" value="1"/>
</dbReference>
<feature type="transmembrane region" description="Helical" evidence="11">
    <location>
        <begin position="223"/>
        <end position="242"/>
    </location>
</feature>
<dbReference type="EMBL" id="CP022295">
    <property type="protein sequence ID" value="QSR24025.1"/>
    <property type="molecule type" value="Genomic_DNA"/>
</dbReference>
<evidence type="ECO:0000256" key="7">
    <source>
        <dbReference type="ARBA" id="ARBA00022989"/>
    </source>
</evidence>
<dbReference type="InterPro" id="IPR014756">
    <property type="entry name" value="Ig_E-set"/>
</dbReference>
<dbReference type="InterPro" id="IPR032694">
    <property type="entry name" value="CopC/D"/>
</dbReference>
<evidence type="ECO:0000259" key="13">
    <source>
        <dbReference type="Pfam" id="PF05425"/>
    </source>
</evidence>
<evidence type="ECO:0000259" key="12">
    <source>
        <dbReference type="Pfam" id="PF04234"/>
    </source>
</evidence>
<keyword evidence="7 11" id="KW-1133">Transmembrane helix</keyword>
<dbReference type="Gene3D" id="3.40.50.2300">
    <property type="match status" value="1"/>
</dbReference>
<feature type="domain" description="CopC" evidence="12">
    <location>
        <begin position="51"/>
        <end position="146"/>
    </location>
</feature>
<feature type="domain" description="Leucine-binding protein" evidence="14">
    <location>
        <begin position="569"/>
        <end position="695"/>
    </location>
</feature>
<feature type="transmembrane region" description="Helical" evidence="11">
    <location>
        <begin position="314"/>
        <end position="341"/>
    </location>
</feature>
<feature type="transmembrane region" description="Helical" evidence="11">
    <location>
        <begin position="287"/>
        <end position="308"/>
    </location>
</feature>
<evidence type="ECO:0000256" key="2">
    <source>
        <dbReference type="ARBA" id="ARBA00010062"/>
    </source>
</evidence>
<dbReference type="InterPro" id="IPR007348">
    <property type="entry name" value="CopC_dom"/>
</dbReference>
<comment type="similarity">
    <text evidence="2">Belongs to the leucine-binding protein family.</text>
</comment>
<keyword evidence="3" id="KW-1003">Cell membrane</keyword>
<dbReference type="InterPro" id="IPR028081">
    <property type="entry name" value="Leu-bd"/>
</dbReference>
<dbReference type="Proteomes" id="UP000662818">
    <property type="component" value="Chromosome"/>
</dbReference>
<evidence type="ECO:0000256" key="1">
    <source>
        <dbReference type="ARBA" id="ARBA00004651"/>
    </source>
</evidence>
<feature type="transmembrane region" description="Helical" evidence="11">
    <location>
        <begin position="262"/>
        <end position="278"/>
    </location>
</feature>
<evidence type="ECO:0008006" key="17">
    <source>
        <dbReference type="Google" id="ProtNLM"/>
    </source>
</evidence>
<accession>A0ABX7PE88</accession>
<evidence type="ECO:0000256" key="4">
    <source>
        <dbReference type="ARBA" id="ARBA00022692"/>
    </source>
</evidence>
<evidence type="ECO:0000259" key="14">
    <source>
        <dbReference type="Pfam" id="PF13458"/>
    </source>
</evidence>
<reference evidence="15 16" key="1">
    <citation type="submission" date="2017-06" db="EMBL/GenBank/DDBJ databases">
        <title>Complete Genome Sequence of the Soil Carbazole-Degrading Bacterium Nocardioides aromaticivorans IC177.</title>
        <authorList>
            <person name="Vejarano F."/>
            <person name="Suzuki-Minakuchi C."/>
            <person name="Ohtsubo Y."/>
            <person name="Tsuda M."/>
            <person name="Okada K."/>
            <person name="Nojiri H."/>
        </authorList>
    </citation>
    <scope>NUCLEOTIDE SEQUENCE [LARGE SCALE GENOMIC DNA]</scope>
    <source>
        <strain evidence="15 16">IC177</strain>
    </source>
</reference>
<keyword evidence="5" id="KW-0479">Metal-binding</keyword>
<comment type="subcellular location">
    <subcellularLocation>
        <location evidence="1">Cell membrane</location>
        <topology evidence="1">Multi-pass membrane protein</topology>
    </subcellularLocation>
</comment>
<dbReference type="Pfam" id="PF05425">
    <property type="entry name" value="CopD"/>
    <property type="match status" value="1"/>
</dbReference>
<proteinExistence type="inferred from homology"/>
<dbReference type="InterPro" id="IPR008457">
    <property type="entry name" value="Cu-R_CopD_dom"/>
</dbReference>